<dbReference type="GO" id="GO:0000278">
    <property type="term" value="P:mitotic cell cycle"/>
    <property type="evidence" value="ECO:0007669"/>
    <property type="project" value="TreeGrafter"/>
</dbReference>
<feature type="region of interest" description="Disordered" evidence="6">
    <location>
        <begin position="408"/>
        <end position="443"/>
    </location>
</feature>
<keyword evidence="10" id="KW-1185">Reference proteome</keyword>
<gene>
    <name evidence="9" type="ORF">KC19_4G058400</name>
</gene>
<dbReference type="InterPro" id="IPR042241">
    <property type="entry name" value="GCP_C_sf"/>
</dbReference>
<dbReference type="GO" id="GO:0051011">
    <property type="term" value="F:microtubule minus-end binding"/>
    <property type="evidence" value="ECO:0007669"/>
    <property type="project" value="TreeGrafter"/>
</dbReference>
<dbReference type="GO" id="GO:0031122">
    <property type="term" value="P:cytoplasmic microtubule organization"/>
    <property type="evidence" value="ECO:0007669"/>
    <property type="project" value="TreeGrafter"/>
</dbReference>
<feature type="region of interest" description="Disordered" evidence="6">
    <location>
        <begin position="307"/>
        <end position="326"/>
    </location>
</feature>
<keyword evidence="3" id="KW-0963">Cytoplasm</keyword>
<dbReference type="GO" id="GO:0005874">
    <property type="term" value="C:microtubule"/>
    <property type="evidence" value="ECO:0007669"/>
    <property type="project" value="UniProtKB-KW"/>
</dbReference>
<protein>
    <recommendedName>
        <fullName evidence="11">Gamma-tubulin complex component</fullName>
    </recommendedName>
</protein>
<dbReference type="GO" id="GO:0051321">
    <property type="term" value="P:meiotic cell cycle"/>
    <property type="evidence" value="ECO:0007669"/>
    <property type="project" value="TreeGrafter"/>
</dbReference>
<dbReference type="InterPro" id="IPR041470">
    <property type="entry name" value="GCP_N"/>
</dbReference>
<feature type="domain" description="Gamma tubulin complex component protein N-terminal" evidence="8">
    <location>
        <begin position="60"/>
        <end position="305"/>
    </location>
</feature>
<dbReference type="GO" id="GO:0007020">
    <property type="term" value="P:microtubule nucleation"/>
    <property type="evidence" value="ECO:0007669"/>
    <property type="project" value="InterPro"/>
</dbReference>
<dbReference type="GO" id="GO:0000930">
    <property type="term" value="C:gamma-tubulin complex"/>
    <property type="evidence" value="ECO:0007669"/>
    <property type="project" value="TreeGrafter"/>
</dbReference>
<evidence type="ECO:0000313" key="9">
    <source>
        <dbReference type="EMBL" id="KAG0578901.1"/>
    </source>
</evidence>
<feature type="region of interest" description="Disordered" evidence="6">
    <location>
        <begin position="340"/>
        <end position="363"/>
    </location>
</feature>
<feature type="domain" description="Gamma tubulin complex component C-terminal" evidence="7">
    <location>
        <begin position="848"/>
        <end position="1166"/>
    </location>
</feature>
<name>A0A8T0I881_CERPU</name>
<keyword evidence="5" id="KW-0206">Cytoskeleton</keyword>
<feature type="compositionally biased region" description="Low complexity" evidence="6">
    <location>
        <begin position="342"/>
        <end position="357"/>
    </location>
</feature>
<organism evidence="9 10">
    <name type="scientific">Ceratodon purpureus</name>
    <name type="common">Fire moss</name>
    <name type="synonym">Dicranum purpureum</name>
    <dbReference type="NCBI Taxonomy" id="3225"/>
    <lineage>
        <taxon>Eukaryota</taxon>
        <taxon>Viridiplantae</taxon>
        <taxon>Streptophyta</taxon>
        <taxon>Embryophyta</taxon>
        <taxon>Bryophyta</taxon>
        <taxon>Bryophytina</taxon>
        <taxon>Bryopsida</taxon>
        <taxon>Dicranidae</taxon>
        <taxon>Pseudoditrichales</taxon>
        <taxon>Ditrichaceae</taxon>
        <taxon>Ceratodon</taxon>
    </lineage>
</organism>
<dbReference type="PANTHER" id="PTHR19302">
    <property type="entry name" value="GAMMA TUBULIN COMPLEX PROTEIN"/>
    <property type="match status" value="1"/>
</dbReference>
<evidence type="ECO:0008006" key="11">
    <source>
        <dbReference type="Google" id="ProtNLM"/>
    </source>
</evidence>
<evidence type="ECO:0000256" key="3">
    <source>
        <dbReference type="ARBA" id="ARBA00022490"/>
    </source>
</evidence>
<feature type="compositionally biased region" description="Low complexity" evidence="6">
    <location>
        <begin position="409"/>
        <end position="418"/>
    </location>
</feature>
<reference evidence="9" key="1">
    <citation type="submission" date="2020-06" db="EMBL/GenBank/DDBJ databases">
        <title>WGS assembly of Ceratodon purpureus strain R40.</title>
        <authorList>
            <person name="Carey S.B."/>
            <person name="Jenkins J."/>
            <person name="Shu S."/>
            <person name="Lovell J.T."/>
            <person name="Sreedasyam A."/>
            <person name="Maumus F."/>
            <person name="Tiley G.P."/>
            <person name="Fernandez-Pozo N."/>
            <person name="Barry K."/>
            <person name="Chen C."/>
            <person name="Wang M."/>
            <person name="Lipzen A."/>
            <person name="Daum C."/>
            <person name="Saski C.A."/>
            <person name="Payton A.C."/>
            <person name="Mcbreen J.C."/>
            <person name="Conrad R.E."/>
            <person name="Kollar L.M."/>
            <person name="Olsson S."/>
            <person name="Huttunen S."/>
            <person name="Landis J.B."/>
            <person name="Wickett N.J."/>
            <person name="Johnson M.G."/>
            <person name="Rensing S.A."/>
            <person name="Grimwood J."/>
            <person name="Schmutz J."/>
            <person name="Mcdaniel S.F."/>
        </authorList>
    </citation>
    <scope>NUCLEOTIDE SEQUENCE</scope>
    <source>
        <strain evidence="9">R40</strain>
    </source>
</reference>
<evidence type="ECO:0000256" key="4">
    <source>
        <dbReference type="ARBA" id="ARBA00022701"/>
    </source>
</evidence>
<dbReference type="Proteomes" id="UP000822688">
    <property type="component" value="Chromosome 4"/>
</dbReference>
<evidence type="ECO:0000259" key="7">
    <source>
        <dbReference type="Pfam" id="PF04130"/>
    </source>
</evidence>
<evidence type="ECO:0000256" key="6">
    <source>
        <dbReference type="SAM" id="MobiDB-lite"/>
    </source>
</evidence>
<dbReference type="InterPro" id="IPR007259">
    <property type="entry name" value="GCP"/>
</dbReference>
<sequence length="1192" mass="133396">MSPILRYAIADTMMTRVQGGADAGEENVKSLVEKITAIRGKNIPFFRPKRTLLTTEASLVKHVLYMLQGFASAHFPWDETTQRFSVVKGLHVSHLSMSSLYNLLTPFTAAATSLRRVEDFVKKVAAESTGSWLKSEPQSFPTLEAFANAVAMRLESLRKPALEKELEAVAGGAGTSVTLLSLLASMSWVFAGTEFLMTVVNNAVPEFDLLYVKTRSAAEVAAQILTSLYDQLNNICLLEDGEEEAYRTILLLFIGTLRPLTKSLDAWLQEGTLSDPSGELFIYADARVPIEDSAFWQRGYQLRRKSSDDVQRSSNSGHVSVKRHSSGTLEDVLVSQKHSSRLSLEPGSPSYSPSSPEVQNTVSSTDEAEDLICPVFLQCLAKPVVSAGKSLQLLQHIWRGKGEGERLHSSYSSVASPSLPQVPLSPFSHEKRSAGEAITGSSSLPLQKKVSSNLSESLSHESGELPIQHSQTPLFEELCVSLRRLVARDCTRPIISSPEPDDETTESVDIKPSLKSGDYMETFYAIQEGRRKHKELGYIWRREQAAEMVQNSDNCISHETNILHNPDGHYLRLQQSLHIRLGTTDSDEVNKEPLGSGFDQGPEIIELQSPSGSTVLQNDPESTSESIDKNQSSSANLFAALGGKCLVEEPHEYLCRMKLNLSTNSQLPPLNDSGLWEDLFALDHNVLEKNLNIEGDIESPHSVLDEQFEFRKSRSIKSRKNRINNDLGKDVKLTRTVEKVGTDYSHGEGCGKLVSTLFREEINAMDRVMPYTTELPSFQEKKAISEFIAPHQQNQVAAQMLDWLQRMNFKTTPSPAVLVQECLVSYIDKRVHAVSQQLLERLMGEWRLMEELALLRAIYLVGSGDLLQQFASVLFNKLDRGESWDDYYELNTMLQESVRSSAHGMTSPALESLVVTVESSQSTFPTSPSPTRNYNTLPLQITGRSPTAGIDTLDSLRFYYKVAWPLELIIDSNAIKKYNQVMAFLMKVKRAKHALDKACRWTWKNGGGDAAHHKQRLLLQQKLMHFVNTLHQYVMDRVLYSSWLELSEGMASAGSLDEVIACHDAYLVSIQRQCLVAPDKLWTLIAGRVKTILGLALDYYSIQRTLCDGIAAPNITARCQSEIERVERQFDECMVFLLRVLSFKLNVGHFPHLSDLVTRINYNYYYMTMEGQILTPIPDAQGHLSRRPSRRV</sequence>
<comment type="caution">
    <text evidence="9">The sequence shown here is derived from an EMBL/GenBank/DDBJ whole genome shotgun (WGS) entry which is preliminary data.</text>
</comment>
<dbReference type="Gene3D" id="1.20.120.1900">
    <property type="entry name" value="Gamma-tubulin complex, C-terminal domain"/>
    <property type="match status" value="1"/>
</dbReference>
<comment type="subcellular location">
    <subcellularLocation>
        <location evidence="1">Cytoplasm</location>
        <location evidence="1">Cytoskeleton</location>
    </subcellularLocation>
</comment>
<evidence type="ECO:0000256" key="1">
    <source>
        <dbReference type="ARBA" id="ARBA00004245"/>
    </source>
</evidence>
<comment type="similarity">
    <text evidence="2">Belongs to the TUBGCP family.</text>
</comment>
<dbReference type="Pfam" id="PF04130">
    <property type="entry name" value="GCP_C_terminal"/>
    <property type="match status" value="1"/>
</dbReference>
<feature type="region of interest" description="Disordered" evidence="6">
    <location>
        <begin position="585"/>
        <end position="630"/>
    </location>
</feature>
<keyword evidence="4" id="KW-0493">Microtubule</keyword>
<dbReference type="InterPro" id="IPR040457">
    <property type="entry name" value="GCP_C"/>
</dbReference>
<dbReference type="AlphaFoldDB" id="A0A8T0I881"/>
<dbReference type="Pfam" id="PF17681">
    <property type="entry name" value="GCP_N_terminal"/>
    <property type="match status" value="1"/>
</dbReference>
<evidence type="ECO:0000259" key="8">
    <source>
        <dbReference type="Pfam" id="PF17681"/>
    </source>
</evidence>
<dbReference type="EMBL" id="CM026424">
    <property type="protein sequence ID" value="KAG0578901.1"/>
    <property type="molecule type" value="Genomic_DNA"/>
</dbReference>
<feature type="compositionally biased region" description="Polar residues" evidence="6">
    <location>
        <begin position="608"/>
        <end position="630"/>
    </location>
</feature>
<evidence type="ECO:0000256" key="5">
    <source>
        <dbReference type="ARBA" id="ARBA00023212"/>
    </source>
</evidence>
<dbReference type="GO" id="GO:0000922">
    <property type="term" value="C:spindle pole"/>
    <property type="evidence" value="ECO:0007669"/>
    <property type="project" value="InterPro"/>
</dbReference>
<evidence type="ECO:0000256" key="2">
    <source>
        <dbReference type="ARBA" id="ARBA00010337"/>
    </source>
</evidence>
<proteinExistence type="inferred from homology"/>
<dbReference type="GO" id="GO:0043015">
    <property type="term" value="F:gamma-tubulin binding"/>
    <property type="evidence" value="ECO:0007669"/>
    <property type="project" value="InterPro"/>
</dbReference>
<dbReference type="GO" id="GO:0051225">
    <property type="term" value="P:spindle assembly"/>
    <property type="evidence" value="ECO:0007669"/>
    <property type="project" value="TreeGrafter"/>
</dbReference>
<accession>A0A8T0I881</accession>
<evidence type="ECO:0000313" key="10">
    <source>
        <dbReference type="Proteomes" id="UP000822688"/>
    </source>
</evidence>
<dbReference type="PANTHER" id="PTHR19302:SF33">
    <property type="entry name" value="GAMMA-TUBULIN COMPLEX COMPONENT 5"/>
    <property type="match status" value="1"/>
</dbReference>